<dbReference type="Gene3D" id="3.40.50.1110">
    <property type="entry name" value="SGNH hydrolase"/>
    <property type="match status" value="1"/>
</dbReference>
<dbReference type="InterPro" id="IPR013830">
    <property type="entry name" value="SGNH_hydro"/>
</dbReference>
<evidence type="ECO:0000256" key="2">
    <source>
        <dbReference type="SAM" id="Phobius"/>
    </source>
</evidence>
<organism evidence="4">
    <name type="scientific">Hemiselmis tepida</name>
    <dbReference type="NCBI Taxonomy" id="464990"/>
    <lineage>
        <taxon>Eukaryota</taxon>
        <taxon>Cryptophyceae</taxon>
        <taxon>Cryptomonadales</taxon>
        <taxon>Hemiselmidaceae</taxon>
        <taxon>Hemiselmis</taxon>
    </lineage>
</organism>
<dbReference type="PANTHER" id="PTHR30383">
    <property type="entry name" value="THIOESTERASE 1/PROTEASE 1/LYSOPHOSPHOLIPASE L1"/>
    <property type="match status" value="1"/>
</dbReference>
<dbReference type="InterPro" id="IPR051532">
    <property type="entry name" value="Ester_Hydrolysis_Enzymes"/>
</dbReference>
<sequence>MAKPMLRLGGILRTALTPRNLALGVGVAGGGVAMQAAFLLNTYQPLPPPLKHIHSGVERWVEERDRDGGKVPPWVRGLVRRISERRDGAERPREGDANRGEATVASNQGWQSRPAGWGSIWRWRRGERREQKMKRIVIIGDSLVVGIGCKEAPVMPEAICGRLAELLRVDVQWRALGVDGGDVRTIHSKVLAAVDDAVHSSTPPPQPHTRGSAAHRDADQGGKVDAVIVLCGLNDLKRLWMGRTSSVFRRDLDKFLVELRAKVGDECLIVLPAIPMEETLLPEPVRTLGIYMGHLFDEQKREKAAIEALTHFIPKPAMEIWARAKAKGIIVAEDGVHPNERGYDVFGEYLADHLADIMQSPQQLAVQASTLAFEIDLPKQ</sequence>
<keyword evidence="2" id="KW-0472">Membrane</keyword>
<feature type="compositionally biased region" description="Basic and acidic residues" evidence="1">
    <location>
        <begin position="86"/>
        <end position="99"/>
    </location>
</feature>
<evidence type="ECO:0000256" key="1">
    <source>
        <dbReference type="SAM" id="MobiDB-lite"/>
    </source>
</evidence>
<proteinExistence type="predicted"/>
<keyword evidence="2" id="KW-0812">Transmembrane</keyword>
<dbReference type="InterPro" id="IPR036514">
    <property type="entry name" value="SGNH_hydro_sf"/>
</dbReference>
<evidence type="ECO:0000259" key="3">
    <source>
        <dbReference type="Pfam" id="PF13472"/>
    </source>
</evidence>
<feature type="domain" description="SGNH hydrolase-type esterase" evidence="3">
    <location>
        <begin position="139"/>
        <end position="344"/>
    </location>
</feature>
<dbReference type="AlphaFoldDB" id="A0A7S0VR26"/>
<feature type="transmembrane region" description="Helical" evidence="2">
    <location>
        <begin position="21"/>
        <end position="40"/>
    </location>
</feature>
<feature type="region of interest" description="Disordered" evidence="1">
    <location>
        <begin position="86"/>
        <end position="112"/>
    </location>
</feature>
<dbReference type="SUPFAM" id="SSF52266">
    <property type="entry name" value="SGNH hydrolase"/>
    <property type="match status" value="1"/>
</dbReference>
<accession>A0A7S0VR26</accession>
<evidence type="ECO:0000313" key="4">
    <source>
        <dbReference type="EMBL" id="CAD8795042.1"/>
    </source>
</evidence>
<dbReference type="GO" id="GO:0004622">
    <property type="term" value="F:phosphatidylcholine lysophospholipase activity"/>
    <property type="evidence" value="ECO:0007669"/>
    <property type="project" value="TreeGrafter"/>
</dbReference>
<name>A0A7S0VR26_9CRYP</name>
<protein>
    <recommendedName>
        <fullName evidence="3">SGNH hydrolase-type esterase domain-containing protein</fullName>
    </recommendedName>
</protein>
<dbReference type="EMBL" id="HBFN01015034">
    <property type="protein sequence ID" value="CAD8795042.1"/>
    <property type="molecule type" value="Transcribed_RNA"/>
</dbReference>
<dbReference type="PANTHER" id="PTHR30383:SF5">
    <property type="entry name" value="SGNH HYDROLASE-TYPE ESTERASE DOMAIN-CONTAINING PROTEIN"/>
    <property type="match status" value="1"/>
</dbReference>
<dbReference type="Pfam" id="PF13472">
    <property type="entry name" value="Lipase_GDSL_2"/>
    <property type="match status" value="1"/>
</dbReference>
<gene>
    <name evidence="4" type="ORF">HTEP1355_LOCUS8681</name>
</gene>
<reference evidence="4" key="1">
    <citation type="submission" date="2021-01" db="EMBL/GenBank/DDBJ databases">
        <authorList>
            <person name="Corre E."/>
            <person name="Pelletier E."/>
            <person name="Niang G."/>
            <person name="Scheremetjew M."/>
            <person name="Finn R."/>
            <person name="Kale V."/>
            <person name="Holt S."/>
            <person name="Cochrane G."/>
            <person name="Meng A."/>
            <person name="Brown T."/>
            <person name="Cohen L."/>
        </authorList>
    </citation>
    <scope>NUCLEOTIDE SEQUENCE</scope>
    <source>
        <strain evidence="4">CCMP443</strain>
    </source>
</reference>
<feature type="region of interest" description="Disordered" evidence="1">
    <location>
        <begin position="196"/>
        <end position="219"/>
    </location>
</feature>
<keyword evidence="2" id="KW-1133">Transmembrane helix</keyword>